<dbReference type="InterPro" id="IPR047589">
    <property type="entry name" value="DUF11_rpt"/>
</dbReference>
<sequence length="3191" mass="332826">MFAGSVLLLPMQNVFAAANLTTSFATFASADPARTNSYMDAGGVWNGLTDVSAVGDTFALTIANTAVGLPGTDTAFALQDILLTVDAGFSLASNTLNIVNLVGGSCPNISIGNAQQPGGAGTQVRLNIDANEDVLPGCSYRLNFGFTTTNIVTAGSHQVNYTITYTDDVAATINVPVAQNINVNTGNLNITKTTATAIAVNGDVITYNVVVSSTGAGGLFDVRLNDLLSADLNGLNFTVPNPPPGATGPGANDYTFEYLAAGEVVNLTVDATVATVNTCPVLQNNASLSERTGNATDNVGPVTTQFDFQFNSGPASNILSHAASSFCEFCGDGTVTLTVQNPTNAPLTNISLLENLQISGLIYVPGSTTINGVPAANPGVAGGGNQLLTWTLPNLAGGSNHVVTFDVRSANAEALIAADRDIIATVDFDMSCLAGTQTINTGQFELPIRQPEPQVLKVGRNVDAGQGGYSDPIFGNQNDDVIWRVNVQNAGQANMEALRINDSINGNFSINFICPTQASAVTTALTNNGAAGGPGCIAMNTPFNVADPFGNAANPDDIAAGSNTAFIYYVGRVLAAHTNNVNTSDVSWGCAVDSPTGGLITVPASTGGGTPGVVIADTGNLSTNVNPANLQITQTVTGSNPGQPLGAKGLVTVNIFNQTGGTVKNIELSDVVPNGYVVDGTYGSQGGAADCDCTVTYDPAYGPPGATYPGFIDTVLRDDGQRDDGNPLNDLTPHFTFTSSSTGANANQVDLLRHGDRVILTFGIVMIDPTRFDLVADLDITPENTGDNTDPTNAVALSNAVSVDFDASDFAGVQNQTRNANLNFNSNPEDLDVAISDALFILTNDPGTSLNLNVLVTNNGGHDADDYTVYVTLGQAMTVQLPLPAGCVAVTPPAPPNAAIQPLWNQPAYLPSTASVFACDRGVIAPGIGNTETITFSVIKAASPVVDDDLTFRADVVGEITQFDTTPLAFPAPASLPDTTPNLQLANNYTLDSVRSRVLGFNLTKSVTSCAESADIVDIQIGEDCTYHIESGGWFGFLTPGFILIAVQNVVVTDDLPNNLGLLGQGFIPFGGTPYVFTNTPNIVLSDATGGATTVPLNADDITWSFNAAGSGIVIKDEFFRVDLKTRLLNNLVDLAYPVPAGYAPNLHGNISTNIARTSFDAVFNSVAGNIIVNVDDAAGIPGYPIPAVRTVDLIEVEPNLIVTKQVCNESLNNFGTGCGAFADSISNGDTNDSYIYRITLENQSSTPVRSPAFNIISTDTLDASDLMFVVDFASDGLDNDGDTLVDEADEAALYASISDNTTGNGIPAVITVDESFNALLQQVDPGPANVIEFYYRVDPDIIVAPQQTLTNTVSMTFDSLAGDFGSQNVPQFNNATAFPDNAGRARIYTSIAQTADVIMDRVVAFPKLTVTTANTPASTPQNVSVGEEVRYLLIADLPVANLRQFKIRDELPAGTTCIDLQPINLSVGVYAAAGFVPGGPPVSTICSGQVAEWNFGDQAVTLGAPGTRFNFNATFVARVDNSAANNEAVVLTNGGGTLNTTLPPSLSYCTGGVGVCYVNDANTVVAQDFAPVDIVIREPVIALTKAFSVLNSDAADILTVTVTATNNGTAAAYNLQILDDLLTTDMTYINDSMLGTNVPDDDGVVADGKAPIFTWDRLSTDYEILPGATKTFTFQVRVDTEAQPLEILDNTIEAKWDSLPDRFTVISAGTHTEIGPDGSILGLRNGAVPNAADAINDYETTATASTSVLPLVTTKTDLIPAVVATIGAHRSFEVIVDLPEGTTENLIIDDVLSTGAAAPGDPSYVLSRDGAAFDVTYTFENIASIEGSAVLNETVFRGSGAGTLPIDGDSGTVVWDIGQVITDEEDDLDGNPNTINPRIIIRYFARPNNDLITDAGDTLQNSATSSYNNGEDGTIATSNDITAVQTVLEPLLAVSKTVSNVTNPGVGPVGGNVLEYQITINNTGGSTAFENNIVDTLDDDLLFDASIPATPTALLDGVAVPGFTAAPTISVPPASTLTWGRVNTDNTLDIPAGSTLVLTYRTVVQTSIQPNSIISNSVLVDWTSLDDTDPSSAFERTGAGCPVIVAPNDYCSAPAVANITADNTNSIVKAVISDTWIAPVGTVRIGDIVTYQLNVNIQEGTTINVNVADVVPAGMVFVDIISINGAVASPYASPGAGAGSNFSYAPIPASDVPAANDTINFDWALGDIANDAAGDATTDSLIIVYRVRIVENDVTTIAQQPTTTLINTADFTYTDGVGNPSPSLPQLTDTAAVIVLQPVMDALTKVDRDGIPLSGDPVNVAADTMNFRLETCNTTGLAPAYGLMVTDTLPTELNETSLTTPVVTIGGVPAVDGVDYVYTPPAVRGGNMVFTFTTPVDPTQCVNIDFDIGFYTDFGFGPFSNVVNVNEYYSLPPADAQLYGPLGPVDFIMVNPVTAIPPPAKIKISADEATIGDDVVYQITVPSVVTGTILYDVTITDALNASLVYVSAVDTSPNNFAITDSTVLPGNVNLVIAQIPAGQQAVIQLTARVDNNLSANAGLSFQNSASYSYANAPAGALLPAGSDMTTNALNITEPAVTATKAVANVTKPGLAPDAGDILRYTVTLTAAGGGAAPADFNSDAFDLIIDDSLSLGLLYNGNLTVDGGNTINPPVIVGDGIATAQSLSWSPTNVDDIDVIEGTAVTVTYDVLVLDEILASQNLTNSVDIQWSSRDGPPADANERNGSDVPTVPSLNDYFSTTPATTTQTTPDNNLVVKTRISDTFNPVDNVVRIGDIVEYELRINIQEGTSPNFIVRDDLPQGLQFEQTVSVNGQAVAPFPATAPFLHVDIPAAVLAGDPITGPSTVSWNVGNLINPGDNIANDDFVIVYRARVLNLVYAQLANTAINNIANVDYDLAGGVAPTKTDNELLDMQQPDLSITKIAVPANGDSIIDANEVVRYTVEITNNGASPAYDTDLLDTIPIGLRSPVLTMVGMTLLSGSPLPAVLPPVYTPATGEARWNFDTGVADAYNIPAGDTLQIVYEVTADAGLGAGLTLTNRAQVQFYYSFDNDAVPSVGGITGVREIYVPIDFAEVVLTTALPNALSKTNPADLNASIGETFTYRITIPGVAQPTALYDVRILDDLTASAADLMFANVIRISGSQTWTPANIGVVTDNLIIADLTNGIDIPANEQVEIDITVVLRDTSPQNIAGV</sequence>
<proteinExistence type="predicted"/>
<dbReference type="NCBIfam" id="TIGR01451">
    <property type="entry name" value="B_ant_repeat"/>
    <property type="match status" value="2"/>
</dbReference>
<dbReference type="Gene3D" id="2.60.40.740">
    <property type="match status" value="3"/>
</dbReference>
<feature type="non-terminal residue" evidence="2">
    <location>
        <position position="3191"/>
    </location>
</feature>
<dbReference type="PANTHER" id="PTHR34819">
    <property type="entry name" value="LARGE CYSTEINE-RICH PERIPLASMIC PROTEIN OMCB"/>
    <property type="match status" value="1"/>
</dbReference>
<protein>
    <submittedName>
        <fullName evidence="2">Uncharacterized protein</fullName>
    </submittedName>
</protein>
<evidence type="ECO:0000313" key="2">
    <source>
        <dbReference type="EMBL" id="VAW55291.1"/>
    </source>
</evidence>
<feature type="region of interest" description="Disordered" evidence="1">
    <location>
        <begin position="2706"/>
        <end position="2730"/>
    </location>
</feature>
<name>A0A3B0WIY2_9ZZZZ</name>
<dbReference type="InterPro" id="IPR051172">
    <property type="entry name" value="Chlamydia_OmcB"/>
</dbReference>
<accession>A0A3B0WIY2</accession>
<dbReference type="EMBL" id="UOFD01000087">
    <property type="protein sequence ID" value="VAW55291.1"/>
    <property type="molecule type" value="Genomic_DNA"/>
</dbReference>
<reference evidence="2" key="1">
    <citation type="submission" date="2018-06" db="EMBL/GenBank/DDBJ databases">
        <authorList>
            <person name="Zhirakovskaya E."/>
        </authorList>
    </citation>
    <scope>NUCLEOTIDE SEQUENCE</scope>
</reference>
<dbReference type="PANTHER" id="PTHR34819:SF3">
    <property type="entry name" value="CELL SURFACE PROTEIN"/>
    <property type="match status" value="1"/>
</dbReference>
<gene>
    <name evidence="2" type="ORF">MNBD_GAMMA06-1054</name>
</gene>
<organism evidence="2">
    <name type="scientific">hydrothermal vent metagenome</name>
    <dbReference type="NCBI Taxonomy" id="652676"/>
    <lineage>
        <taxon>unclassified sequences</taxon>
        <taxon>metagenomes</taxon>
        <taxon>ecological metagenomes</taxon>
    </lineage>
</organism>
<evidence type="ECO:0000256" key="1">
    <source>
        <dbReference type="SAM" id="MobiDB-lite"/>
    </source>
</evidence>